<dbReference type="AlphaFoldDB" id="A0A917FN80"/>
<reference evidence="8" key="2">
    <citation type="submission" date="2020-09" db="EMBL/GenBank/DDBJ databases">
        <authorList>
            <person name="Sun Q."/>
            <person name="Sedlacek I."/>
        </authorList>
    </citation>
    <scope>NUCLEOTIDE SEQUENCE</scope>
    <source>
        <strain evidence="8">CCM 7905</strain>
    </source>
</reference>
<feature type="transmembrane region" description="Helical" evidence="7">
    <location>
        <begin position="311"/>
        <end position="328"/>
    </location>
</feature>
<evidence type="ECO:0000313" key="8">
    <source>
        <dbReference type="EMBL" id="GGF94021.1"/>
    </source>
</evidence>
<feature type="transmembrane region" description="Helical" evidence="7">
    <location>
        <begin position="340"/>
        <end position="362"/>
    </location>
</feature>
<keyword evidence="6 7" id="KW-0472">Membrane</keyword>
<accession>A0A917FN80</accession>
<keyword evidence="3" id="KW-1003">Cell membrane</keyword>
<dbReference type="GO" id="GO:0005886">
    <property type="term" value="C:plasma membrane"/>
    <property type="evidence" value="ECO:0007669"/>
    <property type="project" value="UniProtKB-SubCell"/>
</dbReference>
<feature type="transmembrane region" description="Helical" evidence="7">
    <location>
        <begin position="239"/>
        <end position="258"/>
    </location>
</feature>
<sequence length="370" mass="38645">MSDNLALENERASRGLPLAVGGVLVVLVLGALVRFLDTQVPHWLTDTPFERLGKAIEFPVYAIALGLIGNLVLGRLGVREKLSGGYRTEFFIKTGLVLLGASVDLKVLVTAAGPAIIQAILLITIVFGFTWWFAGRLGIDDKLRALLASAVSICGVSAAIAAAGAVQAKKEQLAYSASLVIVFALPSIFLLPWLAGVFGLSDAVAGAWIGGNIDTTAAVAASGAIAGEDALQIATIVKTTQNALIGVVAIALTAYFALKVERTSSARPTVGDFWARFPKFVLGFVAASIIGTLWVANVSGGKADVTTINDLRTWFLIFAFVSIGLEFSASGIREAGWRPIAVFGSATVVNIVVALGLATVLFGNFELPTT</sequence>
<comment type="subcellular location">
    <subcellularLocation>
        <location evidence="1">Cell membrane</location>
        <topology evidence="1">Multi-pass membrane protein</topology>
    </subcellularLocation>
</comment>
<dbReference type="Pfam" id="PF03601">
    <property type="entry name" value="Cons_hypoth698"/>
    <property type="match status" value="1"/>
</dbReference>
<dbReference type="InterPro" id="IPR018383">
    <property type="entry name" value="UPF0324_pro"/>
</dbReference>
<evidence type="ECO:0000256" key="2">
    <source>
        <dbReference type="ARBA" id="ARBA00007977"/>
    </source>
</evidence>
<dbReference type="RefSeq" id="WP_188543090.1">
    <property type="nucleotide sequence ID" value="NZ_BMCU01000001.1"/>
</dbReference>
<evidence type="ECO:0000256" key="6">
    <source>
        <dbReference type="ARBA" id="ARBA00023136"/>
    </source>
</evidence>
<keyword evidence="9" id="KW-1185">Reference proteome</keyword>
<evidence type="ECO:0000256" key="1">
    <source>
        <dbReference type="ARBA" id="ARBA00004651"/>
    </source>
</evidence>
<comment type="caution">
    <text evidence="8">The sequence shown here is derived from an EMBL/GenBank/DDBJ whole genome shotgun (WGS) entry which is preliminary data.</text>
</comment>
<evidence type="ECO:0000313" key="9">
    <source>
        <dbReference type="Proteomes" id="UP000654257"/>
    </source>
</evidence>
<feature type="transmembrane region" description="Helical" evidence="7">
    <location>
        <begin position="279"/>
        <end position="299"/>
    </location>
</feature>
<feature type="transmembrane region" description="Helical" evidence="7">
    <location>
        <begin position="90"/>
        <end position="109"/>
    </location>
</feature>
<feature type="transmembrane region" description="Helical" evidence="7">
    <location>
        <begin position="173"/>
        <end position="195"/>
    </location>
</feature>
<protein>
    <recommendedName>
        <fullName evidence="10">Sulfate exporter family transporter</fullName>
    </recommendedName>
</protein>
<feature type="transmembrane region" description="Helical" evidence="7">
    <location>
        <begin position="207"/>
        <end position="227"/>
    </location>
</feature>
<gene>
    <name evidence="8" type="ORF">GCM10007304_04780</name>
</gene>
<dbReference type="Proteomes" id="UP000654257">
    <property type="component" value="Unassembled WGS sequence"/>
</dbReference>
<evidence type="ECO:0000256" key="5">
    <source>
        <dbReference type="ARBA" id="ARBA00022989"/>
    </source>
</evidence>
<dbReference type="EMBL" id="BMCU01000001">
    <property type="protein sequence ID" value="GGF94021.1"/>
    <property type="molecule type" value="Genomic_DNA"/>
</dbReference>
<keyword evidence="5 7" id="KW-1133">Transmembrane helix</keyword>
<dbReference type="PANTHER" id="PTHR30106">
    <property type="entry name" value="INNER MEMBRANE PROTEIN YEIH-RELATED"/>
    <property type="match status" value="1"/>
</dbReference>
<evidence type="ECO:0000256" key="4">
    <source>
        <dbReference type="ARBA" id="ARBA00022692"/>
    </source>
</evidence>
<proteinExistence type="inferred from homology"/>
<evidence type="ECO:0000256" key="3">
    <source>
        <dbReference type="ARBA" id="ARBA00022475"/>
    </source>
</evidence>
<feature type="transmembrane region" description="Helical" evidence="7">
    <location>
        <begin position="115"/>
        <end position="134"/>
    </location>
</feature>
<feature type="transmembrane region" description="Helical" evidence="7">
    <location>
        <begin position="146"/>
        <end position="167"/>
    </location>
</feature>
<dbReference type="PANTHER" id="PTHR30106:SF1">
    <property type="entry name" value="UPF0324 MEMBRANE PROTEIN FN0533"/>
    <property type="match status" value="1"/>
</dbReference>
<evidence type="ECO:0000256" key="7">
    <source>
        <dbReference type="SAM" id="Phobius"/>
    </source>
</evidence>
<feature type="transmembrane region" description="Helical" evidence="7">
    <location>
        <begin position="16"/>
        <end position="36"/>
    </location>
</feature>
<keyword evidence="4 7" id="KW-0812">Transmembrane</keyword>
<reference evidence="8" key="1">
    <citation type="journal article" date="2014" name="Int. J. Syst. Evol. Microbiol.">
        <title>Complete genome sequence of Corynebacterium casei LMG S-19264T (=DSM 44701T), isolated from a smear-ripened cheese.</title>
        <authorList>
            <consortium name="US DOE Joint Genome Institute (JGI-PGF)"/>
            <person name="Walter F."/>
            <person name="Albersmeier A."/>
            <person name="Kalinowski J."/>
            <person name="Ruckert C."/>
        </authorList>
    </citation>
    <scope>NUCLEOTIDE SEQUENCE</scope>
    <source>
        <strain evidence="8">CCM 7905</strain>
    </source>
</reference>
<organism evidence="8 9">
    <name type="scientific">Rhodococcoides trifolii</name>
    <dbReference type="NCBI Taxonomy" id="908250"/>
    <lineage>
        <taxon>Bacteria</taxon>
        <taxon>Bacillati</taxon>
        <taxon>Actinomycetota</taxon>
        <taxon>Actinomycetes</taxon>
        <taxon>Mycobacteriales</taxon>
        <taxon>Nocardiaceae</taxon>
        <taxon>Rhodococcoides</taxon>
    </lineage>
</organism>
<name>A0A917FN80_9NOCA</name>
<evidence type="ECO:0008006" key="10">
    <source>
        <dbReference type="Google" id="ProtNLM"/>
    </source>
</evidence>
<comment type="similarity">
    <text evidence="2">Belongs to the UPF0324 family.</text>
</comment>
<feature type="transmembrane region" description="Helical" evidence="7">
    <location>
        <begin position="56"/>
        <end position="78"/>
    </location>
</feature>